<keyword evidence="3" id="KW-1185">Reference proteome</keyword>
<organism evidence="2 3">
    <name type="scientific">Stylosanthes scabra</name>
    <dbReference type="NCBI Taxonomy" id="79078"/>
    <lineage>
        <taxon>Eukaryota</taxon>
        <taxon>Viridiplantae</taxon>
        <taxon>Streptophyta</taxon>
        <taxon>Embryophyta</taxon>
        <taxon>Tracheophyta</taxon>
        <taxon>Spermatophyta</taxon>
        <taxon>Magnoliopsida</taxon>
        <taxon>eudicotyledons</taxon>
        <taxon>Gunneridae</taxon>
        <taxon>Pentapetalae</taxon>
        <taxon>rosids</taxon>
        <taxon>fabids</taxon>
        <taxon>Fabales</taxon>
        <taxon>Fabaceae</taxon>
        <taxon>Papilionoideae</taxon>
        <taxon>50 kb inversion clade</taxon>
        <taxon>dalbergioids sensu lato</taxon>
        <taxon>Dalbergieae</taxon>
        <taxon>Pterocarpus clade</taxon>
        <taxon>Stylosanthes</taxon>
    </lineage>
</organism>
<dbReference type="Proteomes" id="UP001341840">
    <property type="component" value="Unassembled WGS sequence"/>
</dbReference>
<evidence type="ECO:0000256" key="1">
    <source>
        <dbReference type="SAM" id="MobiDB-lite"/>
    </source>
</evidence>
<feature type="region of interest" description="Disordered" evidence="1">
    <location>
        <begin position="68"/>
        <end position="97"/>
    </location>
</feature>
<dbReference type="EMBL" id="JASCZI010242231">
    <property type="protein sequence ID" value="MED6210231.1"/>
    <property type="molecule type" value="Genomic_DNA"/>
</dbReference>
<evidence type="ECO:0000313" key="2">
    <source>
        <dbReference type="EMBL" id="MED6210231.1"/>
    </source>
</evidence>
<gene>
    <name evidence="2" type="ORF">PIB30_062259</name>
</gene>
<protein>
    <submittedName>
        <fullName evidence="2">Uncharacterized protein</fullName>
    </submittedName>
</protein>
<evidence type="ECO:0000313" key="3">
    <source>
        <dbReference type="Proteomes" id="UP001341840"/>
    </source>
</evidence>
<comment type="caution">
    <text evidence="2">The sequence shown here is derived from an EMBL/GenBank/DDBJ whole genome shotgun (WGS) entry which is preliminary data.</text>
</comment>
<feature type="compositionally biased region" description="Gly residues" evidence="1">
    <location>
        <begin position="75"/>
        <end position="84"/>
    </location>
</feature>
<feature type="non-terminal residue" evidence="2">
    <location>
        <position position="1"/>
    </location>
</feature>
<reference evidence="2 3" key="1">
    <citation type="journal article" date="2023" name="Plants (Basel)">
        <title>Bridging the Gap: Combining Genomics and Transcriptomics Approaches to Understand Stylosanthes scabra, an Orphan Legume from the Brazilian Caatinga.</title>
        <authorList>
            <person name="Ferreira-Neto J.R.C."/>
            <person name="da Silva M.D."/>
            <person name="Binneck E."/>
            <person name="de Melo N.F."/>
            <person name="da Silva R.H."/>
            <person name="de Melo A.L.T.M."/>
            <person name="Pandolfi V."/>
            <person name="Bustamante F.O."/>
            <person name="Brasileiro-Vidal A.C."/>
            <person name="Benko-Iseppon A.M."/>
        </authorList>
    </citation>
    <scope>NUCLEOTIDE SEQUENCE [LARGE SCALE GENOMIC DNA]</scope>
    <source>
        <tissue evidence="2">Leaves</tissue>
    </source>
</reference>
<name>A0ABU6YJX5_9FABA</name>
<proteinExistence type="predicted"/>
<sequence>ETPLENPTQKTPRKQSLYQPLTATHQQHLLQSSLCPRRGDNQQRVQGTTETALCEGLHDDYDYVMDHRRPPRIGGCVGGKGGGITSEREWRTGGMFG</sequence>
<accession>A0ABU6YJX5</accession>